<keyword evidence="4" id="KW-1185">Reference proteome</keyword>
<comment type="similarity">
    <text evidence="1">Belongs to the API5 family.</text>
</comment>
<dbReference type="PANTHER" id="PTHR12758">
    <property type="entry name" value="APOPTOSIS INHIBITOR 5-RELATED"/>
    <property type="match status" value="1"/>
</dbReference>
<dbReference type="Proteomes" id="UP001303046">
    <property type="component" value="Unassembled WGS sequence"/>
</dbReference>
<dbReference type="PANTHER" id="PTHR12758:SF19">
    <property type="entry name" value="APOPTOSIS INHIBITOR 5"/>
    <property type="match status" value="1"/>
</dbReference>
<gene>
    <name evidence="3" type="primary">Necator_chrV.g18606</name>
    <name evidence="3" type="ORF">RB195_013815</name>
</gene>
<evidence type="ECO:0000313" key="3">
    <source>
        <dbReference type="EMBL" id="KAK6755065.1"/>
    </source>
</evidence>
<name>A0ABR1DXH6_NECAM</name>
<keyword evidence="2" id="KW-0053">Apoptosis</keyword>
<dbReference type="EMBL" id="JAVFWL010000005">
    <property type="protein sequence ID" value="KAK6755065.1"/>
    <property type="molecule type" value="Genomic_DNA"/>
</dbReference>
<proteinExistence type="inferred from homology"/>
<organism evidence="3 4">
    <name type="scientific">Necator americanus</name>
    <name type="common">Human hookworm</name>
    <dbReference type="NCBI Taxonomy" id="51031"/>
    <lineage>
        <taxon>Eukaryota</taxon>
        <taxon>Metazoa</taxon>
        <taxon>Ecdysozoa</taxon>
        <taxon>Nematoda</taxon>
        <taxon>Chromadorea</taxon>
        <taxon>Rhabditida</taxon>
        <taxon>Rhabditina</taxon>
        <taxon>Rhabditomorpha</taxon>
        <taxon>Strongyloidea</taxon>
        <taxon>Ancylostomatidae</taxon>
        <taxon>Bunostominae</taxon>
        <taxon>Necator</taxon>
    </lineage>
</organism>
<sequence>MLFIGLMVGVDVPVLYEICQRLDECSSKDSGDFQRCIDAVKSSDVSTKKLAIQIVFRYFDSFPGKRVSALNTLMSQLNEPDVEVQKLVIKGLPSTCQRNSDYVDQVGDVLAQLLSARDKQESLLVRKSLSSLLINHPKPTLVAIYCAISNANSIDEKVTMLRFMNEKVSDLLKGELSPLMKQKISGIYKMMLISATPDEIELVLRFMGKSKLISDSEKLTVFTEAMEELVKRGIQLDAEYEDNDAPDFVDTVNNVVKIVLILNSRGPSYILPRKMTNYLFSKFGKLHLIHASDRKDIMKVLASYTYLGNYEDPDDFSYVVKLFDYLRGLLPDLYSADPDFEYGYVDQGNDREWNIEFTELELVSVVVYNLLQKNRFVAKELLAIGSVWKPRFQYLVNVIRVFTRRLKRKLDDKARKGEQDLKDLKLLKVANNVGLIANCFLVNICDLHVKIVPSWIQQKRRATHPGEVGVSFKRRRTN</sequence>
<evidence type="ECO:0000256" key="1">
    <source>
        <dbReference type="ARBA" id="ARBA00009515"/>
    </source>
</evidence>
<evidence type="ECO:0008006" key="5">
    <source>
        <dbReference type="Google" id="ProtNLM"/>
    </source>
</evidence>
<evidence type="ECO:0000313" key="4">
    <source>
        <dbReference type="Proteomes" id="UP001303046"/>
    </source>
</evidence>
<reference evidence="3 4" key="1">
    <citation type="submission" date="2023-08" db="EMBL/GenBank/DDBJ databases">
        <title>A Necator americanus chromosomal reference genome.</title>
        <authorList>
            <person name="Ilik V."/>
            <person name="Petrzelkova K.J."/>
            <person name="Pardy F."/>
            <person name="Fuh T."/>
            <person name="Niatou-Singa F.S."/>
            <person name="Gouil Q."/>
            <person name="Baker L."/>
            <person name="Ritchie M.E."/>
            <person name="Jex A.R."/>
            <person name="Gazzola D."/>
            <person name="Li H."/>
            <person name="Toshio Fujiwara R."/>
            <person name="Zhan B."/>
            <person name="Aroian R.V."/>
            <person name="Pafco B."/>
            <person name="Schwarz E.M."/>
        </authorList>
    </citation>
    <scope>NUCLEOTIDE SEQUENCE [LARGE SCALE GENOMIC DNA]</scope>
    <source>
        <strain evidence="3 4">Aroian</strain>
        <tissue evidence="3">Whole animal</tissue>
    </source>
</reference>
<dbReference type="InterPro" id="IPR008383">
    <property type="entry name" value="API5"/>
</dbReference>
<dbReference type="Pfam" id="PF05918">
    <property type="entry name" value="API5"/>
    <property type="match status" value="1"/>
</dbReference>
<evidence type="ECO:0000256" key="2">
    <source>
        <dbReference type="ARBA" id="ARBA00022703"/>
    </source>
</evidence>
<comment type="caution">
    <text evidence="3">The sequence shown here is derived from an EMBL/GenBank/DDBJ whole genome shotgun (WGS) entry which is preliminary data.</text>
</comment>
<protein>
    <recommendedName>
        <fullName evidence="5">Apoptosis inhibitory protein 5</fullName>
    </recommendedName>
</protein>
<dbReference type="SUPFAM" id="SSF48371">
    <property type="entry name" value="ARM repeat"/>
    <property type="match status" value="1"/>
</dbReference>
<accession>A0ABR1DXH6</accession>
<dbReference type="InterPro" id="IPR016024">
    <property type="entry name" value="ARM-type_fold"/>
</dbReference>